<name>A0A974BZK3_XENLA</name>
<sequence length="67" mass="7701">MFKQTSILFFATVLPFWVTKCRSAEVQIQTLTIQVLEKCCFSTSARVMLLSTTIVPHSITHSLYYLQ</sequence>
<proteinExistence type="predicted"/>
<reference evidence="3" key="1">
    <citation type="journal article" date="2016" name="Nature">
        <title>Genome evolution in the allotetraploid frog Xenopus laevis.</title>
        <authorList>
            <person name="Session A.M."/>
            <person name="Uno Y."/>
            <person name="Kwon T."/>
            <person name="Chapman J.A."/>
            <person name="Toyoda A."/>
            <person name="Takahashi S."/>
            <person name="Fukui A."/>
            <person name="Hikosaka A."/>
            <person name="Suzuki A."/>
            <person name="Kondo M."/>
            <person name="van Heeringen S.J."/>
            <person name="Quigley I."/>
            <person name="Heinz S."/>
            <person name="Ogino H."/>
            <person name="Ochi H."/>
            <person name="Hellsten U."/>
            <person name="Lyons J.B."/>
            <person name="Simakov O."/>
            <person name="Putnam N."/>
            <person name="Stites J."/>
            <person name="Kuroki Y."/>
            <person name="Tanaka T."/>
            <person name="Michiue T."/>
            <person name="Watanabe M."/>
            <person name="Bogdanovic O."/>
            <person name="Lister R."/>
            <person name="Georgiou G."/>
            <person name="Paranjpe S.S."/>
            <person name="van Kruijsbergen I."/>
            <person name="Shu S."/>
            <person name="Carlson J."/>
            <person name="Kinoshita T."/>
            <person name="Ohta Y."/>
            <person name="Mawaribuchi S."/>
            <person name="Jenkins J."/>
            <person name="Grimwood J."/>
            <person name="Schmutz J."/>
            <person name="Mitros T."/>
            <person name="Mozaffari S.V."/>
            <person name="Suzuki Y."/>
            <person name="Haramoto Y."/>
            <person name="Yamamoto T.S."/>
            <person name="Takagi C."/>
            <person name="Heald R."/>
            <person name="Miller K."/>
            <person name="Haudenschild C."/>
            <person name="Kitzman J."/>
            <person name="Nakayama T."/>
            <person name="Izutsu Y."/>
            <person name="Robert J."/>
            <person name="Fortriede J."/>
            <person name="Burns K."/>
            <person name="Lotay V."/>
            <person name="Karimi K."/>
            <person name="Yasuoka Y."/>
            <person name="Dichmann D.S."/>
            <person name="Flajnik M.F."/>
            <person name="Houston D.W."/>
            <person name="Shendure J."/>
            <person name="DuPasquier L."/>
            <person name="Vize P.D."/>
            <person name="Zorn A.M."/>
            <person name="Ito M."/>
            <person name="Marcotte E.M."/>
            <person name="Wallingford J.B."/>
            <person name="Ito Y."/>
            <person name="Asashima M."/>
            <person name="Ueno N."/>
            <person name="Matsuda Y."/>
            <person name="Veenstra G.J."/>
            <person name="Fujiyama A."/>
            <person name="Harland R.M."/>
            <person name="Taira M."/>
            <person name="Rokhsar D.S."/>
        </authorList>
    </citation>
    <scope>NUCLEOTIDE SEQUENCE [LARGE SCALE GENOMIC DNA]</scope>
    <source>
        <strain evidence="3">J</strain>
    </source>
</reference>
<feature type="signal peptide" evidence="1">
    <location>
        <begin position="1"/>
        <end position="23"/>
    </location>
</feature>
<accession>A0A974BZK3</accession>
<evidence type="ECO:0000256" key="1">
    <source>
        <dbReference type="SAM" id="SignalP"/>
    </source>
</evidence>
<feature type="chain" id="PRO_5037294355" description="Secreted protein" evidence="1">
    <location>
        <begin position="24"/>
        <end position="67"/>
    </location>
</feature>
<evidence type="ECO:0000313" key="2">
    <source>
        <dbReference type="EMBL" id="OCT63686.1"/>
    </source>
</evidence>
<keyword evidence="1" id="KW-0732">Signal</keyword>
<dbReference type="EMBL" id="CM004482">
    <property type="protein sequence ID" value="OCT63686.1"/>
    <property type="molecule type" value="Genomic_DNA"/>
</dbReference>
<protein>
    <recommendedName>
        <fullName evidence="4">Secreted protein</fullName>
    </recommendedName>
</protein>
<evidence type="ECO:0008006" key="4">
    <source>
        <dbReference type="Google" id="ProtNLM"/>
    </source>
</evidence>
<evidence type="ECO:0000313" key="3">
    <source>
        <dbReference type="Proteomes" id="UP000694892"/>
    </source>
</evidence>
<dbReference type="AlphaFoldDB" id="A0A974BZK3"/>
<organism evidence="2 3">
    <name type="scientific">Xenopus laevis</name>
    <name type="common">African clawed frog</name>
    <dbReference type="NCBI Taxonomy" id="8355"/>
    <lineage>
        <taxon>Eukaryota</taxon>
        <taxon>Metazoa</taxon>
        <taxon>Chordata</taxon>
        <taxon>Craniata</taxon>
        <taxon>Vertebrata</taxon>
        <taxon>Euteleostomi</taxon>
        <taxon>Amphibia</taxon>
        <taxon>Batrachia</taxon>
        <taxon>Anura</taxon>
        <taxon>Pipoidea</taxon>
        <taxon>Pipidae</taxon>
        <taxon>Xenopodinae</taxon>
        <taxon>Xenopus</taxon>
        <taxon>Xenopus</taxon>
    </lineage>
</organism>
<gene>
    <name evidence="2" type="ORF">XELAEV_18044786mg</name>
</gene>
<dbReference type="Proteomes" id="UP000694892">
    <property type="component" value="Chromosome 9_10L"/>
</dbReference>